<keyword evidence="1" id="KW-0255">Endonuclease</keyword>
<dbReference type="RefSeq" id="WP_083004765.1">
    <property type="nucleotide sequence ID" value="NZ_AP022591.1"/>
</dbReference>
<dbReference type="GO" id="GO:0004519">
    <property type="term" value="F:endonuclease activity"/>
    <property type="evidence" value="ECO:0007669"/>
    <property type="project" value="UniProtKB-KW"/>
</dbReference>
<dbReference type="InterPro" id="IPR003870">
    <property type="entry name" value="DUF222"/>
</dbReference>
<accession>A0A1X0BRB8</accession>
<dbReference type="CDD" id="cd00085">
    <property type="entry name" value="HNHc"/>
    <property type="match status" value="1"/>
</dbReference>
<dbReference type="KEGG" id="mcee:MCEL_37810"/>
<evidence type="ECO:0000313" key="2">
    <source>
        <dbReference type="Proteomes" id="UP000466431"/>
    </source>
</evidence>
<keyword evidence="2" id="KW-1185">Reference proteome</keyword>
<dbReference type="EMBL" id="AP022591">
    <property type="protein sequence ID" value="BBY45486.1"/>
    <property type="molecule type" value="Genomic_DNA"/>
</dbReference>
<evidence type="ECO:0000313" key="1">
    <source>
        <dbReference type="EMBL" id="BBY45486.1"/>
    </source>
</evidence>
<protein>
    <submittedName>
        <fullName evidence="1">HNH endonuclease</fullName>
    </submittedName>
</protein>
<dbReference type="OrthoDB" id="4775237at2"/>
<name>A0A1X0BRB8_MYCCF</name>
<dbReference type="Proteomes" id="UP000466431">
    <property type="component" value="Chromosome"/>
</dbReference>
<dbReference type="SMART" id="SM00507">
    <property type="entry name" value="HNHc"/>
    <property type="match status" value="1"/>
</dbReference>
<dbReference type="AlphaFoldDB" id="A0A1X0BRB8"/>
<dbReference type="STRING" id="1249101.BST21_16790"/>
<proteinExistence type="predicted"/>
<gene>
    <name evidence="1" type="ORF">MCEL_37810</name>
</gene>
<sequence length="485" mass="52202">MFDRIDEAGLVSTIGDAVRAEASAASLRLAAIGELMARRFPDEGADPRYAYAFDPWAEVAAEVSAAMTISYAKACGQMRIAEALRDRLPKVAALFGKGQLSERVVSILTWRTRNIVDGGVWAAVDSALAERAIEWGPLSQDDIVAAVDALIYQYDADAVITVKRRVKGRDFVVGAHEDEDGLTTVYGKLPADQAAFVGKVVAAVASTVCADDPRTVAQRRSDAFYAVMAGNRHLICGCGSPACPVADNPAPKSPVVINVLADEKAVDTARAYLAAAERDTACSGTSRADNGTAVMSDSTVVPTPLLAEMIGNGAKLCPLPTPTDPDPEPRYRPSAKLAAFIRARDLHCRAPGCRVPADRCDIDHVTPYPTGKTHASDLVCLCRRDHLRKTFLVPDWSLVLDPDGTATWTAPTGHTYTTSPGCRNLFPDWDVTTADLPYTAPPPLGPQRELKMPLRKLTRAKARLQRIKGERAENNSDPPNEEVPF</sequence>
<organism evidence="1 2">
    <name type="scientific">Mycolicibacterium celeriflavum</name>
    <name type="common">Mycobacterium celeriflavum</name>
    <dbReference type="NCBI Taxonomy" id="1249101"/>
    <lineage>
        <taxon>Bacteria</taxon>
        <taxon>Bacillati</taxon>
        <taxon>Actinomycetota</taxon>
        <taxon>Actinomycetes</taxon>
        <taxon>Mycobacteriales</taxon>
        <taxon>Mycobacteriaceae</taxon>
        <taxon>Mycolicibacterium</taxon>
    </lineage>
</organism>
<dbReference type="InterPro" id="IPR003615">
    <property type="entry name" value="HNH_nuc"/>
</dbReference>
<reference evidence="1 2" key="1">
    <citation type="journal article" date="2019" name="Emerg. Microbes Infect.">
        <title>Comprehensive subspecies identification of 175 nontuberculous mycobacteria species based on 7547 genomic profiles.</title>
        <authorList>
            <person name="Matsumoto Y."/>
            <person name="Kinjo T."/>
            <person name="Motooka D."/>
            <person name="Nabeya D."/>
            <person name="Jung N."/>
            <person name="Uechi K."/>
            <person name="Horii T."/>
            <person name="Iida T."/>
            <person name="Fujita J."/>
            <person name="Nakamura S."/>
        </authorList>
    </citation>
    <scope>NUCLEOTIDE SEQUENCE [LARGE SCALE GENOMIC DNA]</scope>
    <source>
        <strain evidence="1 2">JCM 18439</strain>
    </source>
</reference>
<dbReference type="Pfam" id="PF02720">
    <property type="entry name" value="DUF222"/>
    <property type="match status" value="1"/>
</dbReference>
<keyword evidence="1" id="KW-0540">Nuclease</keyword>
<keyword evidence="1" id="KW-0378">Hydrolase</keyword>